<feature type="signal peptide" evidence="1">
    <location>
        <begin position="1"/>
        <end position="27"/>
    </location>
</feature>
<dbReference type="RefSeq" id="WP_122192686.1">
    <property type="nucleotide sequence ID" value="NZ_JBHSKC010000002.1"/>
</dbReference>
<evidence type="ECO:0000313" key="3">
    <source>
        <dbReference type="Proteomes" id="UP000282674"/>
    </source>
</evidence>
<keyword evidence="3" id="KW-1185">Reference proteome</keyword>
<evidence type="ECO:0000313" key="2">
    <source>
        <dbReference type="EMBL" id="RMI47453.1"/>
    </source>
</evidence>
<dbReference type="EMBL" id="RFFG01000003">
    <property type="protein sequence ID" value="RMI47453.1"/>
    <property type="molecule type" value="Genomic_DNA"/>
</dbReference>
<dbReference type="AlphaFoldDB" id="A0A3M2MEZ8"/>
<dbReference type="Proteomes" id="UP000282674">
    <property type="component" value="Unassembled WGS sequence"/>
</dbReference>
<feature type="chain" id="PRO_5017954554" evidence="1">
    <location>
        <begin position="28"/>
        <end position="142"/>
    </location>
</feature>
<proteinExistence type="predicted"/>
<evidence type="ECO:0000256" key="1">
    <source>
        <dbReference type="SAM" id="SignalP"/>
    </source>
</evidence>
<keyword evidence="1" id="KW-0732">Signal</keyword>
<organism evidence="2 3">
    <name type="scientific">Actinomadura harenae</name>
    <dbReference type="NCBI Taxonomy" id="2483351"/>
    <lineage>
        <taxon>Bacteria</taxon>
        <taxon>Bacillati</taxon>
        <taxon>Actinomycetota</taxon>
        <taxon>Actinomycetes</taxon>
        <taxon>Streptosporangiales</taxon>
        <taxon>Thermomonosporaceae</taxon>
        <taxon>Actinomadura</taxon>
    </lineage>
</organism>
<accession>A0A3M2MEZ8</accession>
<sequence>MRNLVRRVALGGAVGVVVAGVAAPAMADEGAARVSCGGKFSRVMELNRGSVHGARLSGRYAKWHKAPVDDGYYVAYGKAHAKRLSAHAVVCLVSEKGGRIGLRPASRAQLRATVGKRDTWRYFAVSFNRYGHVNKIVQQYHP</sequence>
<gene>
    <name evidence="2" type="ORF">EBO15_02825</name>
</gene>
<name>A0A3M2MEZ8_9ACTN</name>
<reference evidence="2 3" key="1">
    <citation type="submission" date="2018-10" db="EMBL/GenBank/DDBJ databases">
        <title>Isolation from soil.</title>
        <authorList>
            <person name="Hu J."/>
        </authorList>
    </citation>
    <scope>NUCLEOTIDE SEQUENCE [LARGE SCALE GENOMIC DNA]</scope>
    <source>
        <strain evidence="2 3">NEAU-Ht49</strain>
    </source>
</reference>
<comment type="caution">
    <text evidence="2">The sequence shown here is derived from an EMBL/GenBank/DDBJ whole genome shotgun (WGS) entry which is preliminary data.</text>
</comment>
<protein>
    <submittedName>
        <fullName evidence="2">Uncharacterized protein</fullName>
    </submittedName>
</protein>